<name>A0A6C0D7F7_9ZZZZ</name>
<proteinExistence type="predicted"/>
<dbReference type="EMBL" id="MN739545">
    <property type="protein sequence ID" value="QHT12461.1"/>
    <property type="molecule type" value="Genomic_DNA"/>
</dbReference>
<evidence type="ECO:0000313" key="1">
    <source>
        <dbReference type="EMBL" id="QHT12461.1"/>
    </source>
</evidence>
<protein>
    <submittedName>
        <fullName evidence="1">Uncharacterized protein</fullName>
    </submittedName>
</protein>
<dbReference type="AlphaFoldDB" id="A0A6C0D7F7"/>
<accession>A0A6C0D7F7</accession>
<sequence length="75" mass="8512">MDFSDIIRKNQALTQWTYLKENTLSKQPSCNFSTCSQISGCSPINYVSFEQKYNITLGRQNCVTCVSTVNNCFPT</sequence>
<organism evidence="1">
    <name type="scientific">viral metagenome</name>
    <dbReference type="NCBI Taxonomy" id="1070528"/>
    <lineage>
        <taxon>unclassified sequences</taxon>
        <taxon>metagenomes</taxon>
        <taxon>organismal metagenomes</taxon>
    </lineage>
</organism>
<reference evidence="1" key="1">
    <citation type="journal article" date="2020" name="Nature">
        <title>Giant virus diversity and host interactions through global metagenomics.</title>
        <authorList>
            <person name="Schulz F."/>
            <person name="Roux S."/>
            <person name="Paez-Espino D."/>
            <person name="Jungbluth S."/>
            <person name="Walsh D.A."/>
            <person name="Denef V.J."/>
            <person name="McMahon K.D."/>
            <person name="Konstantinidis K.T."/>
            <person name="Eloe-Fadrosh E.A."/>
            <person name="Kyrpides N.C."/>
            <person name="Woyke T."/>
        </authorList>
    </citation>
    <scope>NUCLEOTIDE SEQUENCE</scope>
    <source>
        <strain evidence="1">GVMAG-M-3300023174-129</strain>
    </source>
</reference>